<feature type="compositionally biased region" description="Acidic residues" evidence="7">
    <location>
        <begin position="362"/>
        <end position="384"/>
    </location>
</feature>
<comment type="function">
    <text evidence="6">Involved in nucleolar processing of pre-18S ribosomal RNA. Has a role in the nuclear export of 40S pre-ribosomal subunit to the cytoplasm.</text>
</comment>
<protein>
    <submittedName>
        <fullName evidence="8">Nucleolar complex protein 14</fullName>
    </submittedName>
</protein>
<comment type="subcellular location">
    <subcellularLocation>
        <location evidence="1">Nucleus</location>
        <location evidence="1">Nucleolus</location>
    </subcellularLocation>
</comment>
<feature type="region of interest" description="Disordered" evidence="7">
    <location>
        <begin position="908"/>
        <end position="929"/>
    </location>
</feature>
<evidence type="ECO:0000256" key="6">
    <source>
        <dbReference type="ARBA" id="ARBA00024695"/>
    </source>
</evidence>
<feature type="compositionally biased region" description="Acidic residues" evidence="7">
    <location>
        <begin position="428"/>
        <end position="456"/>
    </location>
</feature>
<sequence>MPPSQLKRLKASLREQGITGPQQSKKEKKSNKATGRNNDRRVQRNVALESIREQFNPFEVKATTKGKKFGTANDSIVGKSKDPVARPGVTRGLGEETRRKTLLLEMQRRNKVGGINDRRFGENDPFMTPEEKMMERFTREQQSRHKRGSMFDLEDDDDGGEGQLTHFGKSLSFDDAPMDDFEEGDLGVSDESDGEEKRGRKRRRPSEADGDEEVSGEEGEPEPERKKSKAEVMKEVIAKSKLHKYERQKTKEDDDELRDELDQGLPALIALMHGHPAKPAAPPAPATQDPNMHINPERAALMNGAAKPAVDKEYDERLRQMAFDKRSKPTERTKTDEEKVEEEAKRLRDLEEKRQRRMRGEEESEDEAPTRDEEELEDDADDLQNDAADFGFDSAPLPTYSSRRPPVDVEDEDDFLIDDDLVASGSDLDLDAVEEGSDESGSEEEDQDDGEREDDDEEFIGGLLSKDEKDMPEFGFKLPSSTGAATSSNGELAFTFPCPQTHEELLEATKTVALVDLPTAVQRIRALHNPKLAADNKAKLGVFSTVLVEHIVYLANQPSHPPFSVLETLVRHVHSLARTYPDEVGRAFRQQLKSFQETRPNAPTAGDLIVLTAVGCIFPTSDHFHQVVTPASLSMARYLGQKFPQTLHDLATGAYLATLCLQYQRLSKRYYPEFMNFVLNALYVLAPTKPESSNLPANIPYHEPTMSLRLQKAPSAEPKPMHFYDTQPPSAPLKKDAAESLKSTLIATFISLLDTAADLWTGTSAFFEIFEPALQTTQFLQSKASRAKLPQDSVLSKTIRKTHAKLQRVLQHARLARRPLELHHHKPRPIKSVIPKFEETFNPDKHYDPDRERAEASKLRAEHKRERKGALRELRKDASFIARENLRQKKEADRAYEQKYKRLVAEIQGEEGREKNAYEREKRMRKGRS</sequence>
<dbReference type="GO" id="GO:0032040">
    <property type="term" value="C:small-subunit processome"/>
    <property type="evidence" value="ECO:0007669"/>
    <property type="project" value="InterPro"/>
</dbReference>
<feature type="compositionally biased region" description="Basic and acidic residues" evidence="7">
    <location>
        <begin position="309"/>
        <end position="361"/>
    </location>
</feature>
<dbReference type="RefSeq" id="XP_018191550.1">
    <property type="nucleotide sequence ID" value="XM_018331427.1"/>
</dbReference>
<dbReference type="FunCoup" id="A0A165JB24">
    <property type="interactions" value="1107"/>
</dbReference>
<keyword evidence="5" id="KW-0539">Nucleus</keyword>
<dbReference type="OMA" id="KSCWPSL"/>
<dbReference type="GO" id="GO:0030692">
    <property type="term" value="C:Noc4p-Nop14p complex"/>
    <property type="evidence" value="ECO:0007669"/>
    <property type="project" value="TreeGrafter"/>
</dbReference>
<gene>
    <name evidence="8" type="ORF">L228DRAFT_242387</name>
</gene>
<feature type="compositionally biased region" description="Basic and acidic residues" evidence="7">
    <location>
        <begin position="908"/>
        <end position="922"/>
    </location>
</feature>
<dbReference type="GeneID" id="28896564"/>
<feature type="compositionally biased region" description="Acidic residues" evidence="7">
    <location>
        <begin position="408"/>
        <end position="421"/>
    </location>
</feature>
<dbReference type="GO" id="GO:0030490">
    <property type="term" value="P:maturation of SSU-rRNA"/>
    <property type="evidence" value="ECO:0007669"/>
    <property type="project" value="TreeGrafter"/>
</dbReference>
<evidence type="ECO:0000313" key="8">
    <source>
        <dbReference type="EMBL" id="KZF25995.1"/>
    </source>
</evidence>
<feature type="compositionally biased region" description="Acidic residues" evidence="7">
    <location>
        <begin position="208"/>
        <end position="221"/>
    </location>
</feature>
<dbReference type="InterPro" id="IPR007276">
    <property type="entry name" value="Nop14"/>
</dbReference>
<dbReference type="Pfam" id="PF04147">
    <property type="entry name" value="Nop14"/>
    <property type="match status" value="1"/>
</dbReference>
<feature type="region of interest" description="Disordered" evidence="7">
    <location>
        <begin position="300"/>
        <end position="456"/>
    </location>
</feature>
<dbReference type="InParanoid" id="A0A165JB24"/>
<evidence type="ECO:0000256" key="1">
    <source>
        <dbReference type="ARBA" id="ARBA00004604"/>
    </source>
</evidence>
<organism evidence="8 9">
    <name type="scientific">Xylona heveae (strain CBS 132557 / TC161)</name>
    <dbReference type="NCBI Taxonomy" id="1328760"/>
    <lineage>
        <taxon>Eukaryota</taxon>
        <taxon>Fungi</taxon>
        <taxon>Dikarya</taxon>
        <taxon>Ascomycota</taxon>
        <taxon>Pezizomycotina</taxon>
        <taxon>Xylonomycetes</taxon>
        <taxon>Xylonales</taxon>
        <taxon>Xylonaceae</taxon>
        <taxon>Xylona</taxon>
    </lineage>
</organism>
<feature type="region of interest" description="Disordered" evidence="7">
    <location>
        <begin position="69"/>
        <end position="260"/>
    </location>
</feature>
<feature type="compositionally biased region" description="Basic and acidic residues" evidence="7">
    <location>
        <begin position="222"/>
        <end position="252"/>
    </location>
</feature>
<keyword evidence="9" id="KW-1185">Reference proteome</keyword>
<dbReference type="PANTHER" id="PTHR23183:SF0">
    <property type="entry name" value="NUCLEOLAR PROTEIN 14"/>
    <property type="match status" value="1"/>
</dbReference>
<feature type="region of interest" description="Disordered" evidence="7">
    <location>
        <begin position="1"/>
        <end position="46"/>
    </location>
</feature>
<evidence type="ECO:0000313" key="9">
    <source>
        <dbReference type="Proteomes" id="UP000076632"/>
    </source>
</evidence>
<feature type="region of interest" description="Disordered" evidence="7">
    <location>
        <begin position="841"/>
        <end position="869"/>
    </location>
</feature>
<dbReference type="PANTHER" id="PTHR23183">
    <property type="entry name" value="NOP14"/>
    <property type="match status" value="1"/>
</dbReference>
<name>A0A165JB24_XYLHT</name>
<proteinExistence type="inferred from homology"/>
<feature type="compositionally biased region" description="Basic and acidic residues" evidence="7">
    <location>
        <begin position="129"/>
        <end position="143"/>
    </location>
</feature>
<dbReference type="OrthoDB" id="441771at2759"/>
<keyword evidence="4" id="KW-0698">rRNA processing</keyword>
<evidence type="ECO:0000256" key="2">
    <source>
        <dbReference type="ARBA" id="ARBA00007466"/>
    </source>
</evidence>
<evidence type="ECO:0000256" key="4">
    <source>
        <dbReference type="ARBA" id="ARBA00022552"/>
    </source>
</evidence>
<evidence type="ECO:0000256" key="7">
    <source>
        <dbReference type="SAM" id="MobiDB-lite"/>
    </source>
</evidence>
<comment type="similarity">
    <text evidence="2">Belongs to the NOP14 family.</text>
</comment>
<feature type="compositionally biased region" description="Acidic residues" evidence="7">
    <location>
        <begin position="176"/>
        <end position="194"/>
    </location>
</feature>
<dbReference type="Proteomes" id="UP000076632">
    <property type="component" value="Unassembled WGS sequence"/>
</dbReference>
<dbReference type="STRING" id="1328760.A0A165JB24"/>
<accession>A0A165JB24</accession>
<feature type="region of interest" description="Disordered" evidence="7">
    <location>
        <begin position="275"/>
        <end position="294"/>
    </location>
</feature>
<evidence type="ECO:0000256" key="5">
    <source>
        <dbReference type="ARBA" id="ARBA00023242"/>
    </source>
</evidence>
<keyword evidence="3" id="KW-0690">Ribosome biogenesis</keyword>
<dbReference type="EMBL" id="KV407454">
    <property type="protein sequence ID" value="KZF25995.1"/>
    <property type="molecule type" value="Genomic_DNA"/>
</dbReference>
<evidence type="ECO:0000256" key="3">
    <source>
        <dbReference type="ARBA" id="ARBA00022517"/>
    </source>
</evidence>
<reference evidence="8 9" key="1">
    <citation type="journal article" date="2016" name="Fungal Biol.">
        <title>The genome of Xylona heveae provides a window into fungal endophytism.</title>
        <authorList>
            <person name="Gazis R."/>
            <person name="Kuo A."/>
            <person name="Riley R."/>
            <person name="LaButti K."/>
            <person name="Lipzen A."/>
            <person name="Lin J."/>
            <person name="Amirebrahimi M."/>
            <person name="Hesse C.N."/>
            <person name="Spatafora J.W."/>
            <person name="Henrissat B."/>
            <person name="Hainaut M."/>
            <person name="Grigoriev I.V."/>
            <person name="Hibbett D.S."/>
        </authorList>
    </citation>
    <scope>NUCLEOTIDE SEQUENCE [LARGE SCALE GENOMIC DNA]</scope>
    <source>
        <strain evidence="8 9">TC161</strain>
    </source>
</reference>
<dbReference type="AlphaFoldDB" id="A0A165JB24"/>